<dbReference type="EMBL" id="BAABAT010000120">
    <property type="protein sequence ID" value="GAA4264250.1"/>
    <property type="molecule type" value="Genomic_DNA"/>
</dbReference>
<reference evidence="2" key="1">
    <citation type="journal article" date="2019" name="Int. J. Syst. Evol. Microbiol.">
        <title>The Global Catalogue of Microorganisms (GCM) 10K type strain sequencing project: providing services to taxonomists for standard genome sequencing and annotation.</title>
        <authorList>
            <consortium name="The Broad Institute Genomics Platform"/>
            <consortium name="The Broad Institute Genome Sequencing Center for Infectious Disease"/>
            <person name="Wu L."/>
            <person name="Ma J."/>
        </authorList>
    </citation>
    <scope>NUCLEOTIDE SEQUENCE [LARGE SCALE GENOMIC DNA]</scope>
    <source>
        <strain evidence="2">JCM 17441</strain>
    </source>
</reference>
<sequence>MRRHPGAANVTVAEFVHLPVGVSIASLTLEPGAELAIAKGDDDGEGLFVTHGTGWVTSEQGGREEIVAGNIVYYDFDPHLVIGTDVGMIVLRIQGGFMMPGPHP</sequence>
<organism evidence="1 2">
    <name type="scientific">Dactylosporangium darangshiense</name>
    <dbReference type="NCBI Taxonomy" id="579108"/>
    <lineage>
        <taxon>Bacteria</taxon>
        <taxon>Bacillati</taxon>
        <taxon>Actinomycetota</taxon>
        <taxon>Actinomycetes</taxon>
        <taxon>Micromonosporales</taxon>
        <taxon>Micromonosporaceae</taxon>
        <taxon>Dactylosporangium</taxon>
    </lineage>
</organism>
<dbReference type="SUPFAM" id="SSF51182">
    <property type="entry name" value="RmlC-like cupins"/>
    <property type="match status" value="1"/>
</dbReference>
<name>A0ABP8DW62_9ACTN</name>
<protein>
    <submittedName>
        <fullName evidence="1">Uncharacterized protein</fullName>
    </submittedName>
</protein>
<evidence type="ECO:0000313" key="1">
    <source>
        <dbReference type="EMBL" id="GAA4264250.1"/>
    </source>
</evidence>
<proteinExistence type="predicted"/>
<keyword evidence="2" id="KW-1185">Reference proteome</keyword>
<evidence type="ECO:0000313" key="2">
    <source>
        <dbReference type="Proteomes" id="UP001500620"/>
    </source>
</evidence>
<comment type="caution">
    <text evidence="1">The sequence shown here is derived from an EMBL/GenBank/DDBJ whole genome shotgun (WGS) entry which is preliminary data.</text>
</comment>
<dbReference type="Gene3D" id="2.60.120.10">
    <property type="entry name" value="Jelly Rolls"/>
    <property type="match status" value="1"/>
</dbReference>
<accession>A0ABP8DW62</accession>
<gene>
    <name evidence="1" type="ORF">GCM10022255_116140</name>
</gene>
<dbReference type="InterPro" id="IPR011051">
    <property type="entry name" value="RmlC_Cupin_sf"/>
</dbReference>
<dbReference type="InterPro" id="IPR014710">
    <property type="entry name" value="RmlC-like_jellyroll"/>
</dbReference>
<dbReference type="Proteomes" id="UP001500620">
    <property type="component" value="Unassembled WGS sequence"/>
</dbReference>